<dbReference type="Gene3D" id="1.20.1050.80">
    <property type="entry name" value="VPS9 domain"/>
    <property type="match status" value="2"/>
</dbReference>
<dbReference type="PANTHER" id="PTHR23101:SF25">
    <property type="entry name" value="GTPASE-ACTIVATING PROTEIN AND VPS9 DOMAIN-CONTAINING PROTEIN 1"/>
    <property type="match status" value="1"/>
</dbReference>
<feature type="compositionally biased region" description="Low complexity" evidence="1">
    <location>
        <begin position="1052"/>
        <end position="1069"/>
    </location>
</feature>
<dbReference type="GO" id="GO:0030139">
    <property type="term" value="C:endocytic vesicle"/>
    <property type="evidence" value="ECO:0007669"/>
    <property type="project" value="TreeGrafter"/>
</dbReference>
<dbReference type="PANTHER" id="PTHR23101">
    <property type="entry name" value="RAB GDP/GTP EXCHANGE FACTOR"/>
    <property type="match status" value="1"/>
</dbReference>
<reference evidence="3" key="1">
    <citation type="submission" date="2022-07" db="EMBL/GenBank/DDBJ databases">
        <title>Genome Sequence of Physisporinus lineatus.</title>
        <authorList>
            <person name="Buettner E."/>
        </authorList>
    </citation>
    <scope>NUCLEOTIDE SEQUENCE</scope>
    <source>
        <strain evidence="3">VT162</strain>
    </source>
</reference>
<dbReference type="PROSITE" id="PS51205">
    <property type="entry name" value="VPS9"/>
    <property type="match status" value="1"/>
</dbReference>
<evidence type="ECO:0000313" key="3">
    <source>
        <dbReference type="EMBL" id="KAJ3485928.1"/>
    </source>
</evidence>
<feature type="compositionally biased region" description="Basic and acidic residues" evidence="1">
    <location>
        <begin position="721"/>
        <end position="737"/>
    </location>
</feature>
<accession>A0AAD5V6T8</accession>
<feature type="compositionally biased region" description="Low complexity" evidence="1">
    <location>
        <begin position="506"/>
        <end position="522"/>
    </location>
</feature>
<sequence>MTAKRDSSLFPAGSIGRTQGTIIARNASHESLTAHPLLSPTAPASSGSSISSVASSIIDPQSPVTPVAATRYVPYTPRQRGTPASATTGAVMHSNVQASPHAHSQHGDATSKLQLMNLKAAAQKGGLEAASTGWAILEKLGTETDHGPEWNEIWSAITTSKATLLLPLEQHPAGELITAEFIKDHIALCDGLSRNHAPVITLSGLRGVLVEEDLTFRSTLHPSSKSFQAILNPTTRSSALASLPPLPNFPEPIPEPQSALPTSPSVTQSSPPRSSSSSSHLYPLFTSISQNPALPLPPRPTVNASSSKPPLPPRPGVRTSSLTAASTPAHPIPAPSRLSNPFASLFGRAATPTPPASPTTNPAPLHSASSDLPHTDGNIDQVIGVPAFTLTKRIIRKDLAKSLLRTLHSEIRKDLTGAPPWVADRIDDFVAKHGLSPFVKPKAKSKLPDGSASVSGGYLVGNGVVLEDGMEGLGRSFQEFYMDLEEELGRRRWKYKAHTQHPNGGPATSPENTSTEESSPVTPEEKEKEGEDGISWEKEKRIREILETVEQTVCSLFYDRIFLQPSSDDASHDEALSSRIAAVNLLDLTLSHLGVEVGNSGPEVEAVVKACGETLTQLDVACRSPAEKAAVMVAAHKIIVDGLSRLPPITLRSEEEEPLDEKTPMASSFNRNKNADEDGDDDKPESPAADSTHLQASSSTQIKAEGTLQSSDSSKTVVPEDTPKMESPEPIKVDDPTPKSPRLTISPAPATPTPVSGDLILPIMIFAVVKSNPPHLVSHLLYTQRFRYQGIGGEESYCLINLLAVAEFLENVDLAALGLGESEKTVMSAAELKPISVARNALGSEPTSPHLHQASLRGRVEQQVDAIAGSANKVISGVVDSSFGVLRSLLPGSQPQPSPEAAHTEASIQQQQQESASKPGFGILRRDTGFSIASLAASLPGAVGRAKKDEETGQQMMEVPSRPGSSRSIRVDDATSSSSDASCEDDEEEEDEEEVEGAGYDTRSIRSFESMMSGRNRKKGRKRAASGRKSLTDRLASMPGLSRLAQSAPQDPLKTSPPTSRRSSLLLPPANHPPSNRYDTPSSSRAPSPIAIRISPPNPRFLQCTEDDIKVSEVGELLREYKRLVEAVRAMGGFHDE</sequence>
<feature type="region of interest" description="Disordered" evidence="1">
    <location>
        <begin position="241"/>
        <end position="373"/>
    </location>
</feature>
<evidence type="ECO:0000259" key="2">
    <source>
        <dbReference type="PROSITE" id="PS51205"/>
    </source>
</evidence>
<feature type="compositionally biased region" description="Basic residues" evidence="1">
    <location>
        <begin position="1015"/>
        <end position="1026"/>
    </location>
</feature>
<feature type="compositionally biased region" description="Low complexity" evidence="1">
    <location>
        <begin position="1081"/>
        <end position="1095"/>
    </location>
</feature>
<evidence type="ECO:0000313" key="4">
    <source>
        <dbReference type="Proteomes" id="UP001212997"/>
    </source>
</evidence>
<dbReference type="SUPFAM" id="SSF109993">
    <property type="entry name" value="VPS9 domain"/>
    <property type="match status" value="1"/>
</dbReference>
<feature type="compositionally biased region" description="Low complexity" evidence="1">
    <location>
        <begin position="260"/>
        <end position="287"/>
    </location>
</feature>
<feature type="compositionally biased region" description="Basic and acidic residues" evidence="1">
    <location>
        <begin position="523"/>
        <end position="535"/>
    </location>
</feature>
<dbReference type="GO" id="GO:0005085">
    <property type="term" value="F:guanyl-nucleotide exchange factor activity"/>
    <property type="evidence" value="ECO:0007669"/>
    <property type="project" value="InterPro"/>
</dbReference>
<dbReference type="AlphaFoldDB" id="A0AAD5V6T8"/>
<feature type="compositionally biased region" description="Acidic residues" evidence="1">
    <location>
        <begin position="982"/>
        <end position="996"/>
    </location>
</feature>
<dbReference type="EMBL" id="JANAWD010000137">
    <property type="protein sequence ID" value="KAJ3485928.1"/>
    <property type="molecule type" value="Genomic_DNA"/>
</dbReference>
<dbReference type="Pfam" id="PF02204">
    <property type="entry name" value="VPS9"/>
    <property type="match status" value="1"/>
</dbReference>
<keyword evidence="4" id="KW-1185">Reference proteome</keyword>
<feature type="region of interest" description="Disordered" evidence="1">
    <location>
        <begin position="651"/>
        <end position="752"/>
    </location>
</feature>
<gene>
    <name evidence="3" type="ORF">NLI96_g4604</name>
</gene>
<dbReference type="GO" id="GO:0016192">
    <property type="term" value="P:vesicle-mediated transport"/>
    <property type="evidence" value="ECO:0007669"/>
    <property type="project" value="InterPro"/>
</dbReference>
<dbReference type="InterPro" id="IPR037191">
    <property type="entry name" value="VPS9_dom_sf"/>
</dbReference>
<dbReference type="GO" id="GO:0031267">
    <property type="term" value="F:small GTPase binding"/>
    <property type="evidence" value="ECO:0007669"/>
    <property type="project" value="TreeGrafter"/>
</dbReference>
<name>A0AAD5V6T8_9APHY</name>
<feature type="compositionally biased region" description="Pro residues" evidence="1">
    <location>
        <begin position="244"/>
        <end position="255"/>
    </location>
</feature>
<feature type="domain" description="VPS9" evidence="2">
    <location>
        <begin position="570"/>
        <end position="818"/>
    </location>
</feature>
<comment type="caution">
    <text evidence="3">The sequence shown here is derived from an EMBL/GenBank/DDBJ whole genome shotgun (WGS) entry which is preliminary data.</text>
</comment>
<dbReference type="Proteomes" id="UP001212997">
    <property type="component" value="Unassembled WGS sequence"/>
</dbReference>
<feature type="region of interest" description="Disordered" evidence="1">
    <location>
        <begin position="941"/>
        <end position="1099"/>
    </location>
</feature>
<feature type="region of interest" description="Disordered" evidence="1">
    <location>
        <begin position="497"/>
        <end position="535"/>
    </location>
</feature>
<proteinExistence type="predicted"/>
<feature type="region of interest" description="Disordered" evidence="1">
    <location>
        <begin position="889"/>
        <end position="923"/>
    </location>
</feature>
<organism evidence="3 4">
    <name type="scientific">Meripilus lineatus</name>
    <dbReference type="NCBI Taxonomy" id="2056292"/>
    <lineage>
        <taxon>Eukaryota</taxon>
        <taxon>Fungi</taxon>
        <taxon>Dikarya</taxon>
        <taxon>Basidiomycota</taxon>
        <taxon>Agaricomycotina</taxon>
        <taxon>Agaricomycetes</taxon>
        <taxon>Polyporales</taxon>
        <taxon>Meripilaceae</taxon>
        <taxon>Meripilus</taxon>
    </lineage>
</organism>
<evidence type="ECO:0000256" key="1">
    <source>
        <dbReference type="SAM" id="MobiDB-lite"/>
    </source>
</evidence>
<dbReference type="InterPro" id="IPR003123">
    <property type="entry name" value="VPS9"/>
</dbReference>
<protein>
    <recommendedName>
        <fullName evidence="2">VPS9 domain-containing protein</fullName>
    </recommendedName>
</protein>
<dbReference type="GO" id="GO:0005829">
    <property type="term" value="C:cytosol"/>
    <property type="evidence" value="ECO:0007669"/>
    <property type="project" value="TreeGrafter"/>
</dbReference>
<feature type="compositionally biased region" description="Polar residues" evidence="1">
    <location>
        <begin position="692"/>
        <end position="716"/>
    </location>
</feature>
<dbReference type="InterPro" id="IPR045046">
    <property type="entry name" value="Vps9-like"/>
</dbReference>